<organism evidence="1 2">
    <name type="scientific">Mycolicibacterium hippocampi</name>
    <dbReference type="NCBI Taxonomy" id="659824"/>
    <lineage>
        <taxon>Bacteria</taxon>
        <taxon>Bacillati</taxon>
        <taxon>Actinomycetota</taxon>
        <taxon>Actinomycetes</taxon>
        <taxon>Mycobacteriales</taxon>
        <taxon>Mycobacteriaceae</taxon>
        <taxon>Mycolicibacterium</taxon>
    </lineage>
</organism>
<dbReference type="EMBL" id="BLLB01000002">
    <property type="protein sequence ID" value="GFH00416.1"/>
    <property type="molecule type" value="Genomic_DNA"/>
</dbReference>
<sequence length="110" mass="12016">MLSDGQSAARALRLPKLLRVKSLPLSVSIPWGLNMGVVGLLPYLPLPTKLDTAVMPAMMSDTGESAEDFAERVRAAMQARLDVLTARRSAHRLIRFASVRASRGGNKPYR</sequence>
<dbReference type="RefSeq" id="WP_205390284.1">
    <property type="nucleotide sequence ID" value="NZ_BLLB01000002.1"/>
</dbReference>
<dbReference type="Proteomes" id="UP000465304">
    <property type="component" value="Unassembled WGS sequence"/>
</dbReference>
<gene>
    <name evidence="1" type="ORF">MHIP_08990</name>
</gene>
<protein>
    <submittedName>
        <fullName evidence="1">Uncharacterized protein</fullName>
    </submittedName>
</protein>
<comment type="caution">
    <text evidence="1">The sequence shown here is derived from an EMBL/GenBank/DDBJ whole genome shotgun (WGS) entry which is preliminary data.</text>
</comment>
<name>A0A7I9ZHV2_9MYCO</name>
<evidence type="ECO:0000313" key="2">
    <source>
        <dbReference type="Proteomes" id="UP000465304"/>
    </source>
</evidence>
<proteinExistence type="predicted"/>
<accession>A0A7I9ZHV2</accession>
<keyword evidence="2" id="KW-1185">Reference proteome</keyword>
<dbReference type="AlphaFoldDB" id="A0A7I9ZHV2"/>
<evidence type="ECO:0000313" key="1">
    <source>
        <dbReference type="EMBL" id="GFH00416.1"/>
    </source>
</evidence>
<reference evidence="1 2" key="1">
    <citation type="journal article" date="2019" name="Emerg. Microbes Infect.">
        <title>Comprehensive subspecies identification of 175 nontuberculous mycobacteria species based on 7547 genomic profiles.</title>
        <authorList>
            <person name="Matsumoto Y."/>
            <person name="Kinjo T."/>
            <person name="Motooka D."/>
            <person name="Nabeya D."/>
            <person name="Jung N."/>
            <person name="Uechi K."/>
            <person name="Horii T."/>
            <person name="Iida T."/>
            <person name="Fujita J."/>
            <person name="Nakamura S."/>
        </authorList>
    </citation>
    <scope>NUCLEOTIDE SEQUENCE [LARGE SCALE GENOMIC DNA]</scope>
    <source>
        <strain evidence="1 2">JCM 30996</strain>
    </source>
</reference>